<comment type="cofactor">
    <cofactor evidence="1">
        <name>Zn(2+)</name>
        <dbReference type="ChEBI" id="CHEBI:29105"/>
    </cofactor>
</comment>
<organism evidence="5 6">
    <name type="scientific">Nitratireductor mangrovi</name>
    <dbReference type="NCBI Taxonomy" id="2599600"/>
    <lineage>
        <taxon>Bacteria</taxon>
        <taxon>Pseudomonadati</taxon>
        <taxon>Pseudomonadota</taxon>
        <taxon>Alphaproteobacteria</taxon>
        <taxon>Hyphomicrobiales</taxon>
        <taxon>Phyllobacteriaceae</taxon>
        <taxon>Nitratireductor</taxon>
    </lineage>
</organism>
<dbReference type="PANTHER" id="PTHR37418:SF2">
    <property type="entry name" value="3-KETO-5-AMINOHEXANOATE CLEAVAGE ENZYME"/>
    <property type="match status" value="1"/>
</dbReference>
<dbReference type="RefSeq" id="WP_146298970.1">
    <property type="nucleotide sequence ID" value="NZ_CP042301.2"/>
</dbReference>
<dbReference type="KEGG" id="niy:FQ775_07985"/>
<evidence type="ECO:0000256" key="4">
    <source>
        <dbReference type="ARBA" id="ARBA00022833"/>
    </source>
</evidence>
<evidence type="ECO:0000256" key="1">
    <source>
        <dbReference type="ARBA" id="ARBA00001947"/>
    </source>
</evidence>
<keyword evidence="3" id="KW-0479">Metal-binding</keyword>
<dbReference type="Proteomes" id="UP000321389">
    <property type="component" value="Chromosome"/>
</dbReference>
<evidence type="ECO:0000256" key="2">
    <source>
        <dbReference type="ARBA" id="ARBA00022679"/>
    </source>
</evidence>
<name>A0A5B8KXN2_9HYPH</name>
<dbReference type="EMBL" id="CP042301">
    <property type="protein sequence ID" value="QDZ00322.1"/>
    <property type="molecule type" value="Genomic_DNA"/>
</dbReference>
<dbReference type="PANTHER" id="PTHR37418">
    <property type="entry name" value="3-KETO-5-AMINOHEXANOATE CLEAVAGE ENZYME-RELATED"/>
    <property type="match status" value="1"/>
</dbReference>
<dbReference type="GO" id="GO:0046872">
    <property type="term" value="F:metal ion binding"/>
    <property type="evidence" value="ECO:0007669"/>
    <property type="project" value="UniProtKB-KW"/>
</dbReference>
<keyword evidence="6" id="KW-1185">Reference proteome</keyword>
<dbReference type="GO" id="GO:0043720">
    <property type="term" value="F:3-keto-5-aminohexanoate cleavage activity"/>
    <property type="evidence" value="ECO:0007669"/>
    <property type="project" value="InterPro"/>
</dbReference>
<keyword evidence="2" id="KW-0808">Transferase</keyword>
<keyword evidence="4" id="KW-0862">Zinc</keyword>
<dbReference type="AlphaFoldDB" id="A0A5B8KXN2"/>
<gene>
    <name evidence="5" type="ORF">FQ775_07985</name>
</gene>
<accession>A0A5B8KXN2</accession>
<evidence type="ECO:0000256" key="3">
    <source>
        <dbReference type="ARBA" id="ARBA00022723"/>
    </source>
</evidence>
<dbReference type="InterPro" id="IPR013785">
    <property type="entry name" value="Aldolase_TIM"/>
</dbReference>
<dbReference type="InterPro" id="IPR008567">
    <property type="entry name" value="BKACE"/>
</dbReference>
<reference evidence="5" key="1">
    <citation type="submission" date="2020-04" db="EMBL/GenBank/DDBJ databases">
        <title>Nitratireductor sp. nov. isolated from mangrove soil.</title>
        <authorList>
            <person name="Ye Y."/>
        </authorList>
    </citation>
    <scope>NUCLEOTIDE SEQUENCE</scope>
    <source>
        <strain evidence="5">SY7</strain>
    </source>
</reference>
<dbReference type="Gene3D" id="3.20.20.70">
    <property type="entry name" value="Aldolase class I"/>
    <property type="match status" value="1"/>
</dbReference>
<proteinExistence type="predicted"/>
<evidence type="ECO:0000313" key="5">
    <source>
        <dbReference type="EMBL" id="QDZ00322.1"/>
    </source>
</evidence>
<dbReference type="Pfam" id="PF05853">
    <property type="entry name" value="BKACE"/>
    <property type="match status" value="1"/>
</dbReference>
<sequence>MARKNDKVIITCAVTGGVHTPTMSDALPVTPDEIAQQSIAAAEAGASIIHLHARDPETGRPTPDPAVFMQFLPRIKQSTDAVVNITTGGGLGMTIEQRLAAPLKAEPELCSLNMGSMNFALHPLAGKYKEWKHDWEKPFLEASDDFIFRNTFRDISYILKHLGEGCGTRFEHECYDVGHLYNLAHFVDQGLIKPPFLVQSIFGILGGIGADVENVGFMKQTADRLFGDDYVWSVLAAGRFQMPFITHAALLGGHVRVGLEDSLYIGKGKLAQSNAEQVAKIRTILEEIGHSIASPAEAREMLALKGGDRVKF</sequence>
<dbReference type="OrthoDB" id="9805277at2"/>
<protein>
    <submittedName>
        <fullName evidence="5">3-keto-5-aminohexanoate cleavage protein</fullName>
    </submittedName>
</protein>
<evidence type="ECO:0000313" key="6">
    <source>
        <dbReference type="Proteomes" id="UP000321389"/>
    </source>
</evidence>